<keyword evidence="3" id="KW-1185">Reference proteome</keyword>
<name>A0A0V8HPH4_9BACI</name>
<proteinExistence type="predicted"/>
<feature type="transmembrane region" description="Helical" evidence="1">
    <location>
        <begin position="38"/>
        <end position="58"/>
    </location>
</feature>
<organism evidence="2 3">
    <name type="scientific">[Bacillus] enclensis</name>
    <dbReference type="NCBI Taxonomy" id="1402860"/>
    <lineage>
        <taxon>Bacteria</taxon>
        <taxon>Bacillati</taxon>
        <taxon>Bacillota</taxon>
        <taxon>Bacilli</taxon>
        <taxon>Bacillales</taxon>
        <taxon>Bacillaceae</taxon>
        <taxon>Rossellomorea</taxon>
    </lineage>
</organism>
<dbReference type="RefSeq" id="WP_058297160.1">
    <property type="nucleotide sequence ID" value="NZ_FMAU01000001.1"/>
</dbReference>
<reference evidence="3" key="1">
    <citation type="submission" date="2016-08" db="EMBL/GenBank/DDBJ databases">
        <authorList>
            <person name="Varghese N."/>
            <person name="Submissions Spin"/>
        </authorList>
    </citation>
    <scope>NUCLEOTIDE SEQUENCE [LARGE SCALE GENOMIC DNA]</scope>
    <source>
        <strain evidence="3">SGD-1123</strain>
    </source>
</reference>
<keyword evidence="1" id="KW-1133">Transmembrane helix</keyword>
<evidence type="ECO:0000313" key="3">
    <source>
        <dbReference type="Proteomes" id="UP000181997"/>
    </source>
</evidence>
<dbReference type="Proteomes" id="UP000181997">
    <property type="component" value="Unassembled WGS sequence"/>
</dbReference>
<feature type="transmembrane region" description="Helical" evidence="1">
    <location>
        <begin position="6"/>
        <end position="26"/>
    </location>
</feature>
<evidence type="ECO:0008006" key="4">
    <source>
        <dbReference type="Google" id="ProtNLM"/>
    </source>
</evidence>
<dbReference type="OrthoDB" id="1758157at2"/>
<evidence type="ECO:0000256" key="1">
    <source>
        <dbReference type="SAM" id="Phobius"/>
    </source>
</evidence>
<dbReference type="AlphaFoldDB" id="A0A0V8HPH4"/>
<protein>
    <recommendedName>
        <fullName evidence="4">Cytochrome c oxidase subunit 4</fullName>
    </recommendedName>
</protein>
<accession>A0A0V8HPH4</accession>
<keyword evidence="1" id="KW-0472">Membrane</keyword>
<keyword evidence="1" id="KW-0812">Transmembrane</keyword>
<dbReference type="EMBL" id="FMAU01000001">
    <property type="protein sequence ID" value="SCB74782.1"/>
    <property type="molecule type" value="Genomic_DNA"/>
</dbReference>
<gene>
    <name evidence="2" type="ORF">GA0061094_0239</name>
</gene>
<evidence type="ECO:0000313" key="2">
    <source>
        <dbReference type="EMBL" id="SCB74782.1"/>
    </source>
</evidence>
<sequence>MFVWLNLGSLVLGLIAWVLPLITLVADKKENNPHRGMLSIISFSACGVSLCFQILYIYHKVTVEDWSALLDTMYAVASASVLLLAVTILLNLLAFIGQQRTGKKVLG</sequence>
<feature type="transmembrane region" description="Helical" evidence="1">
    <location>
        <begin position="73"/>
        <end position="96"/>
    </location>
</feature>